<reference evidence="1 2" key="1">
    <citation type="submission" date="2020-08" db="EMBL/GenBank/DDBJ databases">
        <title>Genomic Encyclopedia of Type Strains, Phase IV (KMG-IV): sequencing the most valuable type-strain genomes for metagenomic binning, comparative biology and taxonomic classification.</title>
        <authorList>
            <person name="Goeker M."/>
        </authorList>
    </citation>
    <scope>NUCLEOTIDE SEQUENCE [LARGE SCALE GENOMIC DNA]</scope>
    <source>
        <strain evidence="1 2">DSM 100021</strain>
    </source>
</reference>
<gene>
    <name evidence="1" type="ORF">GGQ71_001497</name>
</gene>
<sequence>MINLIFYSDQVIPENAAVDERLLTVLASNRLGRRIGYIPSGQEPDRRFFQERVAYYARLGLELPSFTIWMNLTPKPTKLRCLAVTRFICPVGILADFSAASSKAD</sequence>
<name>A0A7W6MTL7_9HYPH</name>
<protein>
    <submittedName>
        <fullName evidence="1">Uncharacterized protein</fullName>
    </submittedName>
</protein>
<organism evidence="1 2">
    <name type="scientific">Allorhizobium taibaishanense</name>
    <dbReference type="NCBI Taxonomy" id="887144"/>
    <lineage>
        <taxon>Bacteria</taxon>
        <taxon>Pseudomonadati</taxon>
        <taxon>Pseudomonadota</taxon>
        <taxon>Alphaproteobacteria</taxon>
        <taxon>Hyphomicrobiales</taxon>
        <taxon>Rhizobiaceae</taxon>
        <taxon>Rhizobium/Agrobacterium group</taxon>
        <taxon>Allorhizobium</taxon>
    </lineage>
</organism>
<dbReference type="AlphaFoldDB" id="A0A7W6MTL7"/>
<proteinExistence type="predicted"/>
<comment type="caution">
    <text evidence="1">The sequence shown here is derived from an EMBL/GenBank/DDBJ whole genome shotgun (WGS) entry which is preliminary data.</text>
</comment>
<dbReference type="Proteomes" id="UP000544107">
    <property type="component" value="Unassembled WGS sequence"/>
</dbReference>
<evidence type="ECO:0000313" key="1">
    <source>
        <dbReference type="EMBL" id="MBB4007234.1"/>
    </source>
</evidence>
<accession>A0A7W6MTL7</accession>
<evidence type="ECO:0000313" key="2">
    <source>
        <dbReference type="Proteomes" id="UP000544107"/>
    </source>
</evidence>
<dbReference type="RefSeq" id="WP_162843918.1">
    <property type="nucleotide sequence ID" value="NZ_JACIED010000002.1"/>
</dbReference>
<dbReference type="EMBL" id="JACIED010000002">
    <property type="protein sequence ID" value="MBB4007234.1"/>
    <property type="molecule type" value="Genomic_DNA"/>
</dbReference>